<evidence type="ECO:0000313" key="2">
    <source>
        <dbReference type="Proteomes" id="UP000036923"/>
    </source>
</evidence>
<dbReference type="STRING" id="398512.Bccel_4289"/>
<organism evidence="1 2">
    <name type="scientific">Pseudobacteroides cellulosolvens ATCC 35603 = DSM 2933</name>
    <dbReference type="NCBI Taxonomy" id="398512"/>
    <lineage>
        <taxon>Bacteria</taxon>
        <taxon>Bacillati</taxon>
        <taxon>Bacillota</taxon>
        <taxon>Clostridia</taxon>
        <taxon>Eubacteriales</taxon>
        <taxon>Oscillospiraceae</taxon>
        <taxon>Pseudobacteroides</taxon>
    </lineage>
</organism>
<dbReference type="RefSeq" id="WP_036937302.1">
    <property type="nucleotide sequence ID" value="NZ_JQKC01000005.1"/>
</dbReference>
<dbReference type="EMBL" id="LGTC01000001">
    <property type="protein sequence ID" value="KNY29015.1"/>
    <property type="molecule type" value="Genomic_DNA"/>
</dbReference>
<accession>A0A0L6JTK5</accession>
<protein>
    <submittedName>
        <fullName evidence="1">Uncharacterized protein</fullName>
    </submittedName>
</protein>
<sequence>MAYDVNQSKTALETGPVDIYLWFLQNTGAIQWDENNFSYREWLKQYVDNILCNWTVGEQFAPMMPQVGSGGGDTTGAYNNGFNNGLIIGLRIRRK</sequence>
<reference evidence="2" key="1">
    <citation type="submission" date="2015-07" db="EMBL/GenBank/DDBJ databases">
        <title>Near-Complete Genome Sequence of the Cellulolytic Bacterium Bacteroides (Pseudobacteroides) cellulosolvens ATCC 35603.</title>
        <authorList>
            <person name="Dassa B."/>
            <person name="Utturkar S.M."/>
            <person name="Klingeman D.M."/>
            <person name="Hurt R.A."/>
            <person name="Keller M."/>
            <person name="Xu J."/>
            <person name="Reddy Y.H.K."/>
            <person name="Borovok I."/>
            <person name="Grinberg I.R."/>
            <person name="Lamed R."/>
            <person name="Zhivin O."/>
            <person name="Bayer E.A."/>
            <person name="Brown S.D."/>
        </authorList>
    </citation>
    <scope>NUCLEOTIDE SEQUENCE [LARGE SCALE GENOMIC DNA]</scope>
    <source>
        <strain evidence="2">DSM 2933</strain>
    </source>
</reference>
<dbReference type="Proteomes" id="UP000036923">
    <property type="component" value="Unassembled WGS sequence"/>
</dbReference>
<comment type="caution">
    <text evidence="1">The sequence shown here is derived from an EMBL/GenBank/DDBJ whole genome shotgun (WGS) entry which is preliminary data.</text>
</comment>
<dbReference type="AlphaFoldDB" id="A0A0L6JTK5"/>
<evidence type="ECO:0000313" key="1">
    <source>
        <dbReference type="EMBL" id="KNY29015.1"/>
    </source>
</evidence>
<gene>
    <name evidence="1" type="ORF">Bccel_4289</name>
</gene>
<proteinExistence type="predicted"/>
<keyword evidence="2" id="KW-1185">Reference proteome</keyword>
<name>A0A0L6JTK5_9FIRM</name>